<dbReference type="EMBL" id="SZYD01000009">
    <property type="protein sequence ID" value="KAD5317903.1"/>
    <property type="molecule type" value="Genomic_DNA"/>
</dbReference>
<gene>
    <name evidence="1" type="ORF">E3N88_17849</name>
</gene>
<keyword evidence="2" id="KW-1185">Reference proteome</keyword>
<dbReference type="Proteomes" id="UP000326396">
    <property type="component" value="Linkage Group LG17"/>
</dbReference>
<protein>
    <submittedName>
        <fullName evidence="1">Uncharacterized protein</fullName>
    </submittedName>
</protein>
<reference evidence="1 2" key="1">
    <citation type="submission" date="2019-05" db="EMBL/GenBank/DDBJ databases">
        <title>Mikania micrantha, genome provides insights into the molecular mechanism of rapid growth.</title>
        <authorList>
            <person name="Liu B."/>
        </authorList>
    </citation>
    <scope>NUCLEOTIDE SEQUENCE [LARGE SCALE GENOMIC DNA]</scope>
    <source>
        <strain evidence="1">NLD-2019</strain>
        <tissue evidence="1">Leaf</tissue>
    </source>
</reference>
<sequence>MRRRRRPQWRLLTFAPQGPTTEAMTGWGEGDGWNRSGGGWGVGSRVKKQSFHITMDVSESTWMCVRCHQATFNVNEVYSFVSPFTQQSTFANEKNEKVHLVPIFALELIHLSTNIFE</sequence>
<proteinExistence type="predicted"/>
<dbReference type="AlphaFoldDB" id="A0A5N6NUS9"/>
<accession>A0A5N6NUS9</accession>
<comment type="caution">
    <text evidence="1">The sequence shown here is derived from an EMBL/GenBank/DDBJ whole genome shotgun (WGS) entry which is preliminary data.</text>
</comment>
<evidence type="ECO:0000313" key="2">
    <source>
        <dbReference type="Proteomes" id="UP000326396"/>
    </source>
</evidence>
<organism evidence="1 2">
    <name type="scientific">Mikania micrantha</name>
    <name type="common">bitter vine</name>
    <dbReference type="NCBI Taxonomy" id="192012"/>
    <lineage>
        <taxon>Eukaryota</taxon>
        <taxon>Viridiplantae</taxon>
        <taxon>Streptophyta</taxon>
        <taxon>Embryophyta</taxon>
        <taxon>Tracheophyta</taxon>
        <taxon>Spermatophyta</taxon>
        <taxon>Magnoliopsida</taxon>
        <taxon>eudicotyledons</taxon>
        <taxon>Gunneridae</taxon>
        <taxon>Pentapetalae</taxon>
        <taxon>asterids</taxon>
        <taxon>campanulids</taxon>
        <taxon>Asterales</taxon>
        <taxon>Asteraceae</taxon>
        <taxon>Asteroideae</taxon>
        <taxon>Heliantheae alliance</taxon>
        <taxon>Eupatorieae</taxon>
        <taxon>Mikania</taxon>
    </lineage>
</organism>
<evidence type="ECO:0000313" key="1">
    <source>
        <dbReference type="EMBL" id="KAD5317903.1"/>
    </source>
</evidence>
<name>A0A5N6NUS9_9ASTR</name>